<dbReference type="InterPro" id="IPR007803">
    <property type="entry name" value="Asp/Arg/Pro-Hydrxlase"/>
</dbReference>
<dbReference type="AlphaFoldDB" id="A0A7K4NKC1"/>
<organism evidence="2 3">
    <name type="scientific">Marine Group I thaumarchaeote</name>
    <dbReference type="NCBI Taxonomy" id="2511932"/>
    <lineage>
        <taxon>Archaea</taxon>
        <taxon>Nitrososphaerota</taxon>
        <taxon>Marine Group I</taxon>
    </lineage>
</organism>
<dbReference type="Gene3D" id="2.60.120.330">
    <property type="entry name" value="B-lactam Antibiotic, Isopenicillin N Synthase, Chain"/>
    <property type="match status" value="1"/>
</dbReference>
<feature type="domain" description="Aspartyl/asparaginy/proline hydroxylase" evidence="1">
    <location>
        <begin position="87"/>
        <end position="200"/>
    </location>
</feature>
<dbReference type="InterPro" id="IPR027443">
    <property type="entry name" value="IPNS-like_sf"/>
</dbReference>
<dbReference type="EMBL" id="JACAST010000002">
    <property type="protein sequence ID" value="NWK01768.1"/>
    <property type="molecule type" value="Genomic_DNA"/>
</dbReference>
<accession>A0A7K4NKC1</accession>
<dbReference type="Pfam" id="PF05118">
    <property type="entry name" value="Asp_Arg_Hydrox"/>
    <property type="match status" value="1"/>
</dbReference>
<evidence type="ECO:0000313" key="2">
    <source>
        <dbReference type="EMBL" id="NWK01768.1"/>
    </source>
</evidence>
<sequence>MFGWKKTKSPAVIHKTFGGLREVIKTCDYKSILDILKTVPNDEWDKDTEARNSKAKAGQTNLDVRALMLKYKSLASTGVGFIDYEKNETELLNKLKPYLDEIISQVKNFYGYENLKLTCVLFTELKKGGIIPEHSDSGPMLTTNHRIHIPILSDPAVKFTLDHKEYYLEPGHGYEINNQLVHDVRNESNIDRIHMIIDLKEWKDDQDQQFYEVDSKKY</sequence>
<protein>
    <submittedName>
        <fullName evidence="2">Aspartyl/asparaginyl beta-hydroxylase domain-containing protein</fullName>
    </submittedName>
</protein>
<dbReference type="Proteomes" id="UP000529843">
    <property type="component" value="Unassembled WGS sequence"/>
</dbReference>
<reference evidence="2 3" key="1">
    <citation type="journal article" date="2019" name="Environ. Microbiol.">
        <title>Genomics insights into ecotype formation of ammonia-oxidizing archaea in the deep ocean.</title>
        <authorList>
            <person name="Wang Y."/>
            <person name="Huang J.M."/>
            <person name="Cui G.J."/>
            <person name="Nunoura T."/>
            <person name="Takaki Y."/>
            <person name="Li W.L."/>
            <person name="Li J."/>
            <person name="Gao Z.M."/>
            <person name="Takai K."/>
            <person name="Zhang A.Q."/>
            <person name="Stepanauskas R."/>
        </authorList>
    </citation>
    <scope>NUCLEOTIDE SEQUENCE [LARGE SCALE GENOMIC DNA]</scope>
    <source>
        <strain evidence="2 3">N8</strain>
    </source>
</reference>
<name>A0A7K4NKC1_9ARCH</name>
<comment type="caution">
    <text evidence="2">The sequence shown here is derived from an EMBL/GenBank/DDBJ whole genome shotgun (WGS) entry which is preliminary data.</text>
</comment>
<dbReference type="SUPFAM" id="SSF51197">
    <property type="entry name" value="Clavaminate synthase-like"/>
    <property type="match status" value="1"/>
</dbReference>
<evidence type="ECO:0000313" key="3">
    <source>
        <dbReference type="Proteomes" id="UP000529843"/>
    </source>
</evidence>
<proteinExistence type="predicted"/>
<gene>
    <name evidence="2" type="ORF">HX804_00430</name>
</gene>
<evidence type="ECO:0000259" key="1">
    <source>
        <dbReference type="Pfam" id="PF05118"/>
    </source>
</evidence>